<evidence type="ECO:0000256" key="3">
    <source>
        <dbReference type="ARBA" id="ARBA00023002"/>
    </source>
</evidence>
<comment type="similarity">
    <text evidence="1">Belongs to the short-chain dehydrogenases/reductases (SDR) family.</text>
</comment>
<dbReference type="InterPro" id="IPR036291">
    <property type="entry name" value="NAD(P)-bd_dom_sf"/>
</dbReference>
<reference evidence="5" key="1">
    <citation type="submission" date="2018-06" db="EMBL/GenBank/DDBJ databases">
        <authorList>
            <person name="Zhirakovskaya E."/>
        </authorList>
    </citation>
    <scope>NUCLEOTIDE SEQUENCE</scope>
</reference>
<dbReference type="NCBIfam" id="TIGR01830">
    <property type="entry name" value="3oxo_ACP_reduc"/>
    <property type="match status" value="1"/>
</dbReference>
<proteinExistence type="inferred from homology"/>
<dbReference type="GO" id="GO:0004316">
    <property type="term" value="F:3-oxoacyl-[acyl-carrier-protein] reductase (NADPH) activity"/>
    <property type="evidence" value="ECO:0007669"/>
    <property type="project" value="UniProtKB-EC"/>
</dbReference>
<dbReference type="GO" id="GO:0006633">
    <property type="term" value="P:fatty acid biosynthetic process"/>
    <property type="evidence" value="ECO:0007669"/>
    <property type="project" value="InterPro"/>
</dbReference>
<dbReference type="Gene3D" id="3.40.50.720">
    <property type="entry name" value="NAD(P)-binding Rossmann-like Domain"/>
    <property type="match status" value="1"/>
</dbReference>
<dbReference type="SMART" id="SM00822">
    <property type="entry name" value="PKS_KR"/>
    <property type="match status" value="1"/>
</dbReference>
<dbReference type="InterPro" id="IPR057326">
    <property type="entry name" value="KR_dom"/>
</dbReference>
<dbReference type="PANTHER" id="PTHR42879">
    <property type="entry name" value="3-OXOACYL-(ACYL-CARRIER-PROTEIN) REDUCTASE"/>
    <property type="match status" value="1"/>
</dbReference>
<keyword evidence="3 5" id="KW-0560">Oxidoreductase</keyword>
<dbReference type="Pfam" id="PF13561">
    <property type="entry name" value="adh_short_C2"/>
    <property type="match status" value="1"/>
</dbReference>
<organism evidence="5">
    <name type="scientific">hydrothermal vent metagenome</name>
    <dbReference type="NCBI Taxonomy" id="652676"/>
    <lineage>
        <taxon>unclassified sequences</taxon>
        <taxon>metagenomes</taxon>
        <taxon>ecological metagenomes</taxon>
    </lineage>
</organism>
<dbReference type="FunFam" id="3.40.50.720:FF:000115">
    <property type="entry name" value="3-oxoacyl-[acyl-carrier-protein] reductase FabG"/>
    <property type="match status" value="1"/>
</dbReference>
<evidence type="ECO:0000256" key="2">
    <source>
        <dbReference type="ARBA" id="ARBA00022857"/>
    </source>
</evidence>
<dbReference type="GO" id="GO:0051287">
    <property type="term" value="F:NAD binding"/>
    <property type="evidence" value="ECO:0007669"/>
    <property type="project" value="InterPro"/>
</dbReference>
<protein>
    <submittedName>
        <fullName evidence="5">3-oxoacyl-[acyl-carrier protein] reductase</fullName>
        <ecNumber evidence="5">1.1.1.100</ecNumber>
    </submittedName>
</protein>
<dbReference type="AlphaFoldDB" id="A0A3B0SKT2"/>
<dbReference type="InterPro" id="IPR011284">
    <property type="entry name" value="3oxo_ACP_reduc"/>
</dbReference>
<dbReference type="SUPFAM" id="SSF51735">
    <property type="entry name" value="NAD(P)-binding Rossmann-fold domains"/>
    <property type="match status" value="1"/>
</dbReference>
<dbReference type="EMBL" id="UOEI01000299">
    <property type="protein sequence ID" value="VAW01339.1"/>
    <property type="molecule type" value="Genomic_DNA"/>
</dbReference>
<dbReference type="PROSITE" id="PS00061">
    <property type="entry name" value="ADH_SHORT"/>
    <property type="match status" value="1"/>
</dbReference>
<dbReference type="PANTHER" id="PTHR42879:SF2">
    <property type="entry name" value="3-OXOACYL-[ACYL-CARRIER-PROTEIN] REDUCTASE FABG"/>
    <property type="match status" value="1"/>
</dbReference>
<evidence type="ECO:0000256" key="1">
    <source>
        <dbReference type="ARBA" id="ARBA00006484"/>
    </source>
</evidence>
<gene>
    <name evidence="5" type="ORF">MNBD_ACTINO01-759</name>
</gene>
<dbReference type="InterPro" id="IPR020904">
    <property type="entry name" value="Sc_DH/Rdtase_CS"/>
</dbReference>
<evidence type="ECO:0000313" key="5">
    <source>
        <dbReference type="EMBL" id="VAW01339.1"/>
    </source>
</evidence>
<dbReference type="PRINTS" id="PR00081">
    <property type="entry name" value="GDHRDH"/>
</dbReference>
<name>A0A3B0SKT2_9ZZZZ</name>
<accession>A0A3B0SKT2</accession>
<evidence type="ECO:0000259" key="4">
    <source>
        <dbReference type="SMART" id="SM00822"/>
    </source>
</evidence>
<feature type="domain" description="Ketoreductase" evidence="4">
    <location>
        <begin position="3"/>
        <end position="183"/>
    </location>
</feature>
<dbReference type="EC" id="1.1.1.100" evidence="5"/>
<dbReference type="PRINTS" id="PR00080">
    <property type="entry name" value="SDRFAMILY"/>
</dbReference>
<dbReference type="NCBIfam" id="NF005559">
    <property type="entry name" value="PRK07231.1"/>
    <property type="match status" value="1"/>
</dbReference>
<dbReference type="InterPro" id="IPR002347">
    <property type="entry name" value="SDR_fam"/>
</dbReference>
<dbReference type="InterPro" id="IPR050259">
    <property type="entry name" value="SDR"/>
</dbReference>
<keyword evidence="2" id="KW-0521">NADP</keyword>
<sequence length="244" mass="24497">MSGVALVTGASRGIGAAIATALAADGFAVAVNYAKSVEGAQRVVDDIVADGGTAISVQADVSDAEHVAAMFTTVAEQLGPVSVLVNNAGITDDGLLLRMGIDQWDAVIATNLRSVYLCTKAALKSMIRAKAGRIISISSVSGVSGNPGQSNYAASKAGIIGFTQSIAKEVGSRGITVNAIAPGFIATDMTDALGDAVAEGVVQQISLGRLGRPEEVASVVRYLASDGASYITGQTLVVDGGLAL</sequence>
<dbReference type="NCBIfam" id="NF009466">
    <property type="entry name" value="PRK12826.1-2"/>
    <property type="match status" value="1"/>
</dbReference>